<proteinExistence type="inferred from homology"/>
<feature type="transmembrane region" description="Helical" evidence="2">
    <location>
        <begin position="40"/>
        <end position="62"/>
    </location>
</feature>
<name>A0A8S4EDY5_PLUXY</name>
<evidence type="ECO:0000256" key="2">
    <source>
        <dbReference type="SAM" id="Phobius"/>
    </source>
</evidence>
<keyword evidence="2" id="KW-0812">Transmembrane</keyword>
<comment type="similarity">
    <text evidence="1">Belongs to the glutamate-gated ion channel (TC 1.A.10.1) family.</text>
</comment>
<evidence type="ECO:0000313" key="5">
    <source>
        <dbReference type="Proteomes" id="UP000653454"/>
    </source>
</evidence>
<evidence type="ECO:0000259" key="3">
    <source>
        <dbReference type="Pfam" id="PF00060"/>
    </source>
</evidence>
<reference evidence="4" key="1">
    <citation type="submission" date="2020-11" db="EMBL/GenBank/DDBJ databases">
        <authorList>
            <person name="Whiteford S."/>
        </authorList>
    </citation>
    <scope>NUCLEOTIDE SEQUENCE</scope>
</reference>
<protein>
    <submittedName>
        <fullName evidence="4">(diamondback moth) hypothetical protein</fullName>
    </submittedName>
</protein>
<dbReference type="Pfam" id="PF00060">
    <property type="entry name" value="Lig_chan"/>
    <property type="match status" value="1"/>
</dbReference>
<keyword evidence="2" id="KW-0472">Membrane</keyword>
<keyword evidence="5" id="KW-1185">Reference proteome</keyword>
<comment type="caution">
    <text evidence="4">The sequence shown here is derived from an EMBL/GenBank/DDBJ whole genome shotgun (WGS) entry which is preliminary data.</text>
</comment>
<keyword evidence="2" id="KW-1133">Transmembrane helix</keyword>
<evidence type="ECO:0000313" key="4">
    <source>
        <dbReference type="EMBL" id="CAG9113423.1"/>
    </source>
</evidence>
<sequence length="253" mass="27387">MKLVDDEGESSQLPHHPCRCNIYIRHQETSTVRDIFLAPFSARLLGCVGAVALAAAAAVALASRLAPAPDERPMEYSEALLWATGILCQQGGNRTPRSPAAGALLVVCLLFAVVTYNSYAAFITSVLSVRVASVDTAAAVLYSTNFKIGYIRNGADQMYLMSTKDAVLNTFYIRGYSDAENLVSSAEEGLARAAAQDYAFFAGQRAARPVSLRAWAAQAPAWRLPPRGGESSRLPQAEDDTRARYLFLFRTSL</sequence>
<feature type="domain" description="Ionotropic glutamate receptor C-terminal" evidence="3">
    <location>
        <begin position="48"/>
        <end position="130"/>
    </location>
</feature>
<dbReference type="Gene3D" id="1.10.287.70">
    <property type="match status" value="1"/>
</dbReference>
<feature type="transmembrane region" description="Helical" evidence="2">
    <location>
        <begin position="99"/>
        <end position="116"/>
    </location>
</feature>
<dbReference type="GO" id="GO:0016020">
    <property type="term" value="C:membrane"/>
    <property type="evidence" value="ECO:0007669"/>
    <property type="project" value="InterPro"/>
</dbReference>
<evidence type="ECO:0000256" key="1">
    <source>
        <dbReference type="ARBA" id="ARBA00008685"/>
    </source>
</evidence>
<gene>
    <name evidence="4" type="ORF">PLXY2_LOCUS5180</name>
</gene>
<dbReference type="InterPro" id="IPR001320">
    <property type="entry name" value="Iontro_rcpt_C"/>
</dbReference>
<accession>A0A8S4EDY5</accession>
<dbReference type="EMBL" id="CAJHNJ030000015">
    <property type="protein sequence ID" value="CAG9113423.1"/>
    <property type="molecule type" value="Genomic_DNA"/>
</dbReference>
<dbReference type="AlphaFoldDB" id="A0A8S4EDY5"/>
<dbReference type="GO" id="GO:0015276">
    <property type="term" value="F:ligand-gated monoatomic ion channel activity"/>
    <property type="evidence" value="ECO:0007669"/>
    <property type="project" value="InterPro"/>
</dbReference>
<dbReference type="Proteomes" id="UP000653454">
    <property type="component" value="Unassembled WGS sequence"/>
</dbReference>
<organism evidence="4 5">
    <name type="scientific">Plutella xylostella</name>
    <name type="common">Diamondback moth</name>
    <name type="synonym">Plutella maculipennis</name>
    <dbReference type="NCBI Taxonomy" id="51655"/>
    <lineage>
        <taxon>Eukaryota</taxon>
        <taxon>Metazoa</taxon>
        <taxon>Ecdysozoa</taxon>
        <taxon>Arthropoda</taxon>
        <taxon>Hexapoda</taxon>
        <taxon>Insecta</taxon>
        <taxon>Pterygota</taxon>
        <taxon>Neoptera</taxon>
        <taxon>Endopterygota</taxon>
        <taxon>Lepidoptera</taxon>
        <taxon>Glossata</taxon>
        <taxon>Ditrysia</taxon>
        <taxon>Yponomeutoidea</taxon>
        <taxon>Plutellidae</taxon>
        <taxon>Plutella</taxon>
    </lineage>
</organism>